<dbReference type="EMBL" id="CAJVPY010007815">
    <property type="protein sequence ID" value="CAG8687178.1"/>
    <property type="molecule type" value="Genomic_DNA"/>
</dbReference>
<proteinExistence type="predicted"/>
<feature type="non-terminal residue" evidence="2">
    <location>
        <position position="209"/>
    </location>
</feature>
<keyword evidence="3" id="KW-1185">Reference proteome</keyword>
<dbReference type="Proteomes" id="UP000789405">
    <property type="component" value="Unassembled WGS sequence"/>
</dbReference>
<protein>
    <submittedName>
        <fullName evidence="2">23810_t:CDS:1</fullName>
    </submittedName>
</protein>
<feature type="compositionally biased region" description="Polar residues" evidence="1">
    <location>
        <begin position="18"/>
        <end position="27"/>
    </location>
</feature>
<evidence type="ECO:0000313" key="2">
    <source>
        <dbReference type="EMBL" id="CAG8687178.1"/>
    </source>
</evidence>
<gene>
    <name evidence="2" type="ORF">DERYTH_LOCUS12127</name>
</gene>
<dbReference type="AlphaFoldDB" id="A0A9N9HL13"/>
<organism evidence="2 3">
    <name type="scientific">Dentiscutata erythropus</name>
    <dbReference type="NCBI Taxonomy" id="1348616"/>
    <lineage>
        <taxon>Eukaryota</taxon>
        <taxon>Fungi</taxon>
        <taxon>Fungi incertae sedis</taxon>
        <taxon>Mucoromycota</taxon>
        <taxon>Glomeromycotina</taxon>
        <taxon>Glomeromycetes</taxon>
        <taxon>Diversisporales</taxon>
        <taxon>Gigasporaceae</taxon>
        <taxon>Dentiscutata</taxon>
    </lineage>
</organism>
<evidence type="ECO:0000313" key="3">
    <source>
        <dbReference type="Proteomes" id="UP000789405"/>
    </source>
</evidence>
<evidence type="ECO:0000256" key="1">
    <source>
        <dbReference type="SAM" id="MobiDB-lite"/>
    </source>
</evidence>
<name>A0A9N9HL13_9GLOM</name>
<sequence>TFEPFFTHNGHLAFTIMKPQTNSPNLSPTCNQTTTNPPPAKKYKKNTNDKDDIQMDYSLATFSTTASSLQLQKNRAEDPALITMGKTADLPTPITKTNNKPDLIQVNTTTDLQTQDHLGPPITPQTNDIIMTKSNLLTIDNIAQLSDHTYKALHNQSMDTQSNTTIKSSPPKFYARALADNNQPKPKRKFAGHRDLAWCTTILTDLALQ</sequence>
<feature type="region of interest" description="Disordered" evidence="1">
    <location>
        <begin position="18"/>
        <end position="48"/>
    </location>
</feature>
<comment type="caution">
    <text evidence="2">The sequence shown here is derived from an EMBL/GenBank/DDBJ whole genome shotgun (WGS) entry which is preliminary data.</text>
</comment>
<reference evidence="2" key="1">
    <citation type="submission" date="2021-06" db="EMBL/GenBank/DDBJ databases">
        <authorList>
            <person name="Kallberg Y."/>
            <person name="Tangrot J."/>
            <person name="Rosling A."/>
        </authorList>
    </citation>
    <scope>NUCLEOTIDE SEQUENCE</scope>
    <source>
        <strain evidence="2">MA453B</strain>
    </source>
</reference>
<accession>A0A9N9HL13</accession>